<dbReference type="Proteomes" id="UP000321917">
    <property type="component" value="Unassembled WGS sequence"/>
</dbReference>
<keyword evidence="2" id="KW-0732">Signal</keyword>
<dbReference type="RefSeq" id="WP_146795855.1">
    <property type="nucleotide sequence ID" value="NZ_VOLP01000001.1"/>
</dbReference>
<dbReference type="InterPro" id="IPR002471">
    <property type="entry name" value="Pept_S9_AS"/>
</dbReference>
<dbReference type="Pfam" id="PF00326">
    <property type="entry name" value="Peptidase_S9"/>
    <property type="match status" value="1"/>
</dbReference>
<dbReference type="EMBL" id="VOLQ01000015">
    <property type="protein sequence ID" value="TWX67078.1"/>
    <property type="molecule type" value="Genomic_DNA"/>
</dbReference>
<dbReference type="GO" id="GO:0006508">
    <property type="term" value="P:proteolysis"/>
    <property type="evidence" value="ECO:0007669"/>
    <property type="project" value="InterPro"/>
</dbReference>
<keyword evidence="6" id="KW-1185">Reference proteome</keyword>
<proteinExistence type="predicted"/>
<protein>
    <submittedName>
        <fullName evidence="5">S9 family peptidase</fullName>
    </submittedName>
</protein>
<organism evidence="5 7">
    <name type="scientific">Colwellia hornerae</name>
    <dbReference type="NCBI Taxonomy" id="89402"/>
    <lineage>
        <taxon>Bacteria</taxon>
        <taxon>Pseudomonadati</taxon>
        <taxon>Pseudomonadota</taxon>
        <taxon>Gammaproteobacteria</taxon>
        <taxon>Alteromonadales</taxon>
        <taxon>Colwelliaceae</taxon>
        <taxon>Colwellia</taxon>
    </lineage>
</organism>
<dbReference type="InterPro" id="IPR029058">
    <property type="entry name" value="AB_hydrolase_fold"/>
</dbReference>
<dbReference type="PANTHER" id="PTHR42776:SF27">
    <property type="entry name" value="DIPEPTIDYL PEPTIDASE FAMILY MEMBER 6"/>
    <property type="match status" value="1"/>
</dbReference>
<evidence type="ECO:0000313" key="7">
    <source>
        <dbReference type="Proteomes" id="UP000321917"/>
    </source>
</evidence>
<dbReference type="PROSITE" id="PS00708">
    <property type="entry name" value="PRO_ENDOPEP_SER"/>
    <property type="match status" value="1"/>
</dbReference>
<feature type="signal peptide" evidence="2">
    <location>
        <begin position="1"/>
        <end position="19"/>
    </location>
</feature>
<gene>
    <name evidence="4" type="ORF">ESZ26_00130</name>
    <name evidence="5" type="ORF">ESZ27_09370</name>
</gene>
<evidence type="ECO:0000313" key="4">
    <source>
        <dbReference type="EMBL" id="TWX62764.1"/>
    </source>
</evidence>
<reference evidence="5 7" key="1">
    <citation type="submission" date="2019-07" db="EMBL/GenBank/DDBJ databases">
        <title>Genomes of sea-ice associated Colwellia species.</title>
        <authorList>
            <person name="Bowman J.P."/>
        </authorList>
    </citation>
    <scope>NUCLEOTIDE SEQUENCE [LARGE SCALE GENOMIC DNA]</scope>
    <source>
        <strain evidence="4 6">ACAM 607</strain>
        <strain evidence="5 7">IC036</strain>
    </source>
</reference>
<dbReference type="SUPFAM" id="SSF53474">
    <property type="entry name" value="alpha/beta-Hydrolases"/>
    <property type="match status" value="1"/>
</dbReference>
<feature type="chain" id="PRO_5023061512" evidence="2">
    <location>
        <begin position="20"/>
        <end position="650"/>
    </location>
</feature>
<evidence type="ECO:0000256" key="2">
    <source>
        <dbReference type="SAM" id="SignalP"/>
    </source>
</evidence>
<dbReference type="Proteomes" id="UP000321525">
    <property type="component" value="Unassembled WGS sequence"/>
</dbReference>
<dbReference type="AlphaFoldDB" id="A0A5C6QE97"/>
<evidence type="ECO:0000313" key="5">
    <source>
        <dbReference type="EMBL" id="TWX67078.1"/>
    </source>
</evidence>
<evidence type="ECO:0000256" key="1">
    <source>
        <dbReference type="ARBA" id="ARBA00022801"/>
    </source>
</evidence>
<feature type="domain" description="Peptidase S9 prolyl oligopeptidase catalytic" evidence="3">
    <location>
        <begin position="440"/>
        <end position="650"/>
    </location>
</feature>
<keyword evidence="1" id="KW-0378">Hydrolase</keyword>
<dbReference type="InterPro" id="IPR001375">
    <property type="entry name" value="Peptidase_S9_cat"/>
</dbReference>
<dbReference type="PANTHER" id="PTHR42776">
    <property type="entry name" value="SERINE PEPTIDASE S9 FAMILY MEMBER"/>
    <property type="match status" value="1"/>
</dbReference>
<dbReference type="SUPFAM" id="SSF82171">
    <property type="entry name" value="DPP6 N-terminal domain-like"/>
    <property type="match status" value="1"/>
</dbReference>
<comment type="caution">
    <text evidence="5">The sequence shown here is derived from an EMBL/GenBank/DDBJ whole genome shotgun (WGS) entry which is preliminary data.</text>
</comment>
<evidence type="ECO:0000259" key="3">
    <source>
        <dbReference type="Pfam" id="PF00326"/>
    </source>
</evidence>
<dbReference type="GO" id="GO:0004252">
    <property type="term" value="F:serine-type endopeptidase activity"/>
    <property type="evidence" value="ECO:0007669"/>
    <property type="project" value="InterPro"/>
</dbReference>
<dbReference type="EMBL" id="VOLR01000001">
    <property type="protein sequence ID" value="TWX62764.1"/>
    <property type="molecule type" value="Genomic_DNA"/>
</dbReference>
<evidence type="ECO:0000313" key="6">
    <source>
        <dbReference type="Proteomes" id="UP000321525"/>
    </source>
</evidence>
<dbReference type="OrthoDB" id="4269629at2"/>
<dbReference type="Gene3D" id="3.40.50.1820">
    <property type="entry name" value="alpha/beta hydrolase"/>
    <property type="match status" value="1"/>
</dbReference>
<sequence>MKKIIITILLLSVAFLSHAEKQSLSYKEFGHLPIIQEPTVSPDGKHIAGIFNSEDGPSVVMSDFGSSDIVKLVSLKKSKDRIDSVMWANNERLLVSSSYSKKQWGDRFRVNRLFSVNIDGSNLIELNRAANLRSLTGAEIAMYDLNSSQQVVSLLKAEKQFVLLQMYSPKDKGQSVYKVNIYENKFEKLFVNKYNVYKWVANKAGHVVLGVGSDDSDSTITNIWYRKDNIDEWKLLHSKKAFEGETFSPILVSDDKAIVISDHKVHRDALWQYDIKSGKYDKLLYANDNYAVEGAIFNADRNEVIGAIYIEHYRKNHFFTDADTEIYNIVKNSFKQYQASIYSMSKDKKKILVAAQRDNSPPKFFWLDLTKKSGGFWISQYPYLEGKPLASVQPFQFEASDGMSLHGYLTLPTTPMSNNKKPPLIIHPHGGPQSRDYQYFSPFVQYFASKGYAVLQVNFRGSTGFNNAYQTAGYQQWGKRMQDDIYEAIDWLAETELVDTNNSCIVGASYGGYVALTAAFQRPKQFKCIASIAGIGDLLELAKDEYRYESKRPFINKTIGNPTDDKIIAGLKATSAINYLNQIKAPILLIHGKHDTQVRFSQSDDFYDAAKDADLDIDFVEFANGTHYLDENENRIEAFKVVGEFLEKHL</sequence>
<accession>A0A5C6QE97</accession>
<name>A0A5C6QE97_9GAMM</name>